<organism evidence="1 2">
    <name type="scientific">Flagellimonas nanhaiensis</name>
    <dbReference type="NCBI Taxonomy" id="2292706"/>
    <lineage>
        <taxon>Bacteria</taxon>
        <taxon>Pseudomonadati</taxon>
        <taxon>Bacteroidota</taxon>
        <taxon>Flavobacteriia</taxon>
        <taxon>Flavobacteriales</taxon>
        <taxon>Flavobacteriaceae</taxon>
        <taxon>Flagellimonas</taxon>
    </lineage>
</organism>
<dbReference type="AlphaFoldDB" id="A0A371JMF2"/>
<gene>
    <name evidence="1" type="ORF">DX873_15005</name>
</gene>
<dbReference type="OrthoDB" id="1424369at2"/>
<sequence length="172" mass="19541">MINLSKSAGRITVLLLVVQFGYVQYAYGQASTNETPIYIEGFNYPEFDSASYYAWFRVNAPIREGAEVSVGGEHFRSYFADRFNIPVQLKQYIGEKAYLIGGYQWEFDLLNKGRGYPNPKPLQEAFFGVGHEVNPNMLIEAKIIQPIGKPDFNKLGYGKGKTRFELGTKLKF</sequence>
<dbReference type="Proteomes" id="UP000261828">
    <property type="component" value="Unassembled WGS sequence"/>
</dbReference>
<accession>A0A371JMF2</accession>
<evidence type="ECO:0000313" key="1">
    <source>
        <dbReference type="EMBL" id="RDY58319.1"/>
    </source>
</evidence>
<dbReference type="EMBL" id="QTJX01000004">
    <property type="protein sequence ID" value="RDY58319.1"/>
    <property type="molecule type" value="Genomic_DNA"/>
</dbReference>
<dbReference type="RefSeq" id="WP_116185321.1">
    <property type="nucleotide sequence ID" value="NZ_QTJX01000004.1"/>
</dbReference>
<reference evidence="1 2" key="1">
    <citation type="submission" date="2018-08" db="EMBL/GenBank/DDBJ databases">
        <title>Muricauda nanhaiensis sp. nov., isolated from seawater of the South China Sea.</title>
        <authorList>
            <person name="Dang Y."/>
        </authorList>
    </citation>
    <scope>NUCLEOTIDE SEQUENCE [LARGE SCALE GENOMIC DNA]</scope>
    <source>
        <strain evidence="1 2">SM1704</strain>
    </source>
</reference>
<protein>
    <recommendedName>
        <fullName evidence="3">Outer membrane protein beta-barrel domain-containing protein</fullName>
    </recommendedName>
</protein>
<keyword evidence="2" id="KW-1185">Reference proteome</keyword>
<name>A0A371JMF2_9FLAO</name>
<evidence type="ECO:0000313" key="2">
    <source>
        <dbReference type="Proteomes" id="UP000261828"/>
    </source>
</evidence>
<proteinExistence type="predicted"/>
<evidence type="ECO:0008006" key="3">
    <source>
        <dbReference type="Google" id="ProtNLM"/>
    </source>
</evidence>
<comment type="caution">
    <text evidence="1">The sequence shown here is derived from an EMBL/GenBank/DDBJ whole genome shotgun (WGS) entry which is preliminary data.</text>
</comment>